<dbReference type="EMBL" id="FN667742">
    <property type="protein sequence ID" value="CBJ89910.1"/>
    <property type="molecule type" value="Genomic_DNA"/>
</dbReference>
<evidence type="ECO:0000313" key="9">
    <source>
        <dbReference type="EMBL" id="CBJ89910.1"/>
    </source>
</evidence>
<evidence type="ECO:0000256" key="4">
    <source>
        <dbReference type="ARBA" id="ARBA00022598"/>
    </source>
</evidence>
<evidence type="ECO:0000256" key="5">
    <source>
        <dbReference type="ARBA" id="ARBA00022741"/>
    </source>
</evidence>
<evidence type="ECO:0000256" key="2">
    <source>
        <dbReference type="ARBA" id="ARBA00005124"/>
    </source>
</evidence>
<dbReference type="InterPro" id="IPR019491">
    <property type="entry name" value="Lipoate_protein_ligase_C"/>
</dbReference>
<keyword evidence="5" id="KW-0547">Nucleotide-binding</keyword>
<evidence type="ECO:0000259" key="8">
    <source>
        <dbReference type="Pfam" id="PF10437"/>
    </source>
</evidence>
<reference evidence="9 10" key="1">
    <citation type="journal article" date="2011" name="PLoS ONE">
        <title>The entomopathogenic bacterial endosymbionts xenorhabdus and photorhabdus: convergent lifestyles from divergent genomes.</title>
        <authorList>
            <person name="Chaston J.M."/>
            <person name="Suen G."/>
            <person name="Tucker S.L."/>
            <person name="Andersen A.W."/>
            <person name="Bhasin A."/>
            <person name="Bode E."/>
            <person name="Bode H.B."/>
            <person name="Brachmann A.O."/>
            <person name="Cowles C.E."/>
            <person name="Cowles K.N."/>
            <person name="Darby C."/>
            <person name="de Leon L."/>
            <person name="Drace K."/>
            <person name="Du Z."/>
            <person name="Givaudan A."/>
            <person name="Herbert Tran E.E."/>
            <person name="Jewell K.A."/>
            <person name="Knack J.J."/>
            <person name="Krasomil-Osterfeld K.C."/>
            <person name="Kukor R."/>
            <person name="Lanois A."/>
            <person name="Latreille P."/>
            <person name="Leimgruber N.K."/>
            <person name="Lipke C.M."/>
            <person name="Liu R."/>
            <person name="Lu X."/>
            <person name="Martens E.C."/>
            <person name="Marri P.R."/>
            <person name="Medigue C."/>
            <person name="Menard M.L."/>
            <person name="Miller N.M."/>
            <person name="Morales-Soto N."/>
            <person name="Norton S."/>
            <person name="Ogier J.C."/>
            <person name="Orchard S.S."/>
            <person name="Park D."/>
            <person name="Park Y."/>
            <person name="Qurollo B.A."/>
            <person name="Sugar D.R."/>
            <person name="Richards G.R."/>
            <person name="Rouy Z."/>
            <person name="Slominski B."/>
            <person name="Slominski K."/>
            <person name="Snyder H."/>
            <person name="Tjaden B.C."/>
            <person name="van der Hoeven R."/>
            <person name="Welch R.D."/>
            <person name="Wheeler C."/>
            <person name="Xiang B."/>
            <person name="Barbazuk B."/>
            <person name="Gaudriault S."/>
            <person name="Goodner B."/>
            <person name="Slater S.C."/>
            <person name="Forst S."/>
            <person name="Goldman B.S."/>
            <person name="Goodrich-Blair H."/>
        </authorList>
    </citation>
    <scope>NUCLEOTIDE SEQUENCE [LARGE SCALE GENOMIC DNA]</scope>
    <source>
        <strain evidence="10">ATCC 19061 / DSM 3370 / CCUG 14189 / LMG 1036 / NCIMB 9965 / AN6</strain>
    </source>
</reference>
<keyword evidence="4" id="KW-0436">Ligase</keyword>
<comment type="pathway">
    <text evidence="2">Protein modification; protein lipoylation via exogenous pathway; protein N(6)-(lipoyl)lysine from lipoate: step 1/2.</text>
</comment>
<keyword evidence="6" id="KW-0067">ATP-binding</keyword>
<name>D3VD44_XENNA</name>
<evidence type="ECO:0000256" key="1">
    <source>
        <dbReference type="ARBA" id="ARBA00005085"/>
    </source>
</evidence>
<comment type="pathway">
    <text evidence="1">Protein modification; protein lipoylation via exogenous pathway; protein N(6)-(lipoyl)lysine from lipoate: step 2/2.</text>
</comment>
<dbReference type="eggNOG" id="COG0095">
    <property type="taxonomic scope" value="Bacteria"/>
</dbReference>
<protein>
    <recommendedName>
        <fullName evidence="3">lipoate--protein ligase</fullName>
        <ecNumber evidence="3">6.3.1.20</ecNumber>
    </recommendedName>
</protein>
<dbReference type="STRING" id="406817.XNC1_1850"/>
<dbReference type="GO" id="GO:0005524">
    <property type="term" value="F:ATP binding"/>
    <property type="evidence" value="ECO:0007669"/>
    <property type="project" value="UniProtKB-KW"/>
</dbReference>
<dbReference type="KEGG" id="xne:XNC1_1850"/>
<keyword evidence="10" id="KW-1185">Reference proteome</keyword>
<evidence type="ECO:0000313" key="10">
    <source>
        <dbReference type="Proteomes" id="UP000008075"/>
    </source>
</evidence>
<dbReference type="SUPFAM" id="SSF82649">
    <property type="entry name" value="SufE/NifU"/>
    <property type="match status" value="1"/>
</dbReference>
<accession>D3VD44</accession>
<dbReference type="AlphaFoldDB" id="D3VD44"/>
<sequence length="56" mass="6453">MWSGWGGVELYIDVEHGVISRCQIFTDSLEPAPFELLANLTKELQQFHDWITCSLK</sequence>
<evidence type="ECO:0000256" key="7">
    <source>
        <dbReference type="ARBA" id="ARBA00048037"/>
    </source>
</evidence>
<dbReference type="Pfam" id="PF10437">
    <property type="entry name" value="Lip_prot_lig_C"/>
    <property type="match status" value="1"/>
</dbReference>
<feature type="domain" description="Lipoate protein ligase C-terminal" evidence="8">
    <location>
        <begin position="5"/>
        <end position="40"/>
    </location>
</feature>
<organism evidence="9 10">
    <name type="scientific">Xenorhabdus nematophila (strain ATCC 19061 / DSM 3370 / CCUG 14189 / LMG 1036 / NCIMB 9965 / AN6)</name>
    <dbReference type="NCBI Taxonomy" id="406817"/>
    <lineage>
        <taxon>Bacteria</taxon>
        <taxon>Pseudomonadati</taxon>
        <taxon>Pseudomonadota</taxon>
        <taxon>Gammaproteobacteria</taxon>
        <taxon>Enterobacterales</taxon>
        <taxon>Morganellaceae</taxon>
        <taxon>Xenorhabdus</taxon>
    </lineage>
</organism>
<comment type="catalytic activity">
    <reaction evidence="7">
        <text>L-lysyl-[lipoyl-carrier protein] + (R)-lipoate + ATP = N(6)-[(R)-lipoyl]-L-lysyl-[lipoyl-carrier protein] + AMP + diphosphate + H(+)</text>
        <dbReference type="Rhea" id="RHEA:49288"/>
        <dbReference type="Rhea" id="RHEA-COMP:10500"/>
        <dbReference type="Rhea" id="RHEA-COMP:10502"/>
        <dbReference type="ChEBI" id="CHEBI:15378"/>
        <dbReference type="ChEBI" id="CHEBI:29969"/>
        <dbReference type="ChEBI" id="CHEBI:30616"/>
        <dbReference type="ChEBI" id="CHEBI:33019"/>
        <dbReference type="ChEBI" id="CHEBI:83088"/>
        <dbReference type="ChEBI" id="CHEBI:83099"/>
        <dbReference type="ChEBI" id="CHEBI:456215"/>
        <dbReference type="EC" id="6.3.1.20"/>
    </reaction>
</comment>
<dbReference type="Gene3D" id="3.30.390.50">
    <property type="entry name" value="CO dehydrogenase flavoprotein, C-terminal domain"/>
    <property type="match status" value="1"/>
</dbReference>
<gene>
    <name evidence="9" type="ordered locus">XNC1_1850</name>
</gene>
<evidence type="ECO:0000256" key="3">
    <source>
        <dbReference type="ARBA" id="ARBA00012367"/>
    </source>
</evidence>
<dbReference type="GO" id="GO:0009249">
    <property type="term" value="P:protein lipoylation"/>
    <property type="evidence" value="ECO:0007669"/>
    <property type="project" value="UniProtKB-ARBA"/>
</dbReference>
<dbReference type="EC" id="6.3.1.20" evidence="3"/>
<evidence type="ECO:0000256" key="6">
    <source>
        <dbReference type="ARBA" id="ARBA00022840"/>
    </source>
</evidence>
<dbReference type="UniPathway" id="UPA00537">
    <property type="reaction ID" value="UER00594"/>
</dbReference>
<dbReference type="HOGENOM" id="CLU_3013322_0_0_6"/>
<dbReference type="GO" id="GO:0016979">
    <property type="term" value="F:lipoate-protein ligase activity"/>
    <property type="evidence" value="ECO:0007669"/>
    <property type="project" value="UniProtKB-EC"/>
</dbReference>
<proteinExistence type="predicted"/>
<dbReference type="Proteomes" id="UP000008075">
    <property type="component" value="Chromosome"/>
</dbReference>